<dbReference type="InterPro" id="IPR050589">
    <property type="entry name" value="Ikaros_C2H2-ZF"/>
</dbReference>
<dbReference type="Gene3D" id="3.30.160.60">
    <property type="entry name" value="Classic Zinc Finger"/>
    <property type="match status" value="7"/>
</dbReference>
<evidence type="ECO:0000256" key="2">
    <source>
        <dbReference type="ARBA" id="ARBA00006991"/>
    </source>
</evidence>
<dbReference type="FunFam" id="3.30.160.60:FF:000188">
    <property type="entry name" value="Zinc finger protein 787"/>
    <property type="match status" value="1"/>
</dbReference>
<keyword evidence="3" id="KW-0479">Metal-binding</keyword>
<accession>A0A8C4RK83</accession>
<evidence type="ECO:0000256" key="6">
    <source>
        <dbReference type="ARBA" id="ARBA00022833"/>
    </source>
</evidence>
<feature type="domain" description="C2H2-type" evidence="11">
    <location>
        <begin position="177"/>
        <end position="204"/>
    </location>
</feature>
<evidence type="ECO:0000256" key="8">
    <source>
        <dbReference type="ARBA" id="ARBA00023163"/>
    </source>
</evidence>
<keyword evidence="6" id="KW-0862">Zinc</keyword>
<evidence type="ECO:0000256" key="7">
    <source>
        <dbReference type="ARBA" id="ARBA00023125"/>
    </source>
</evidence>
<reference evidence="12" key="1">
    <citation type="submission" date="2021-06" db="EMBL/GenBank/DDBJ databases">
        <authorList>
            <consortium name="Wellcome Sanger Institute Data Sharing"/>
        </authorList>
    </citation>
    <scope>NUCLEOTIDE SEQUENCE [LARGE SCALE GENOMIC DNA]</scope>
</reference>
<keyword evidence="9" id="KW-0539">Nucleus</keyword>
<feature type="domain" description="C2H2-type" evidence="11">
    <location>
        <begin position="289"/>
        <end position="316"/>
    </location>
</feature>
<feature type="domain" description="C2H2-type" evidence="11">
    <location>
        <begin position="317"/>
        <end position="341"/>
    </location>
</feature>
<dbReference type="GO" id="GO:0000978">
    <property type="term" value="F:RNA polymerase II cis-regulatory region sequence-specific DNA binding"/>
    <property type="evidence" value="ECO:0007669"/>
    <property type="project" value="TreeGrafter"/>
</dbReference>
<protein>
    <recommendedName>
        <fullName evidence="11">C2H2-type domain-containing protein</fullName>
    </recommendedName>
</protein>
<feature type="domain" description="C2H2-type" evidence="11">
    <location>
        <begin position="148"/>
        <end position="176"/>
    </location>
</feature>
<dbReference type="SUPFAM" id="SSF57667">
    <property type="entry name" value="beta-beta-alpha zinc fingers"/>
    <property type="match status" value="4"/>
</dbReference>
<dbReference type="AlphaFoldDB" id="A0A8C4RK83"/>
<dbReference type="FunFam" id="3.30.160.60:FF:000358">
    <property type="entry name" value="zinc finger protein 24"/>
    <property type="match status" value="1"/>
</dbReference>
<dbReference type="GO" id="GO:0008270">
    <property type="term" value="F:zinc ion binding"/>
    <property type="evidence" value="ECO:0007669"/>
    <property type="project" value="UniProtKB-KW"/>
</dbReference>
<reference evidence="12" key="2">
    <citation type="submission" date="2025-08" db="UniProtKB">
        <authorList>
            <consortium name="Ensembl"/>
        </authorList>
    </citation>
    <scope>IDENTIFICATION</scope>
</reference>
<evidence type="ECO:0000259" key="11">
    <source>
        <dbReference type="PROSITE" id="PS50157"/>
    </source>
</evidence>
<evidence type="ECO:0000313" key="12">
    <source>
        <dbReference type="Ensembl" id="ENSECRP00000003734.1"/>
    </source>
</evidence>
<reference evidence="12" key="3">
    <citation type="submission" date="2025-09" db="UniProtKB">
        <authorList>
            <consortium name="Ensembl"/>
        </authorList>
    </citation>
    <scope>IDENTIFICATION</scope>
</reference>
<dbReference type="FunFam" id="3.30.160.60:FF:002343">
    <property type="entry name" value="Zinc finger protein 33A"/>
    <property type="match status" value="3"/>
</dbReference>
<evidence type="ECO:0000256" key="9">
    <source>
        <dbReference type="ARBA" id="ARBA00023242"/>
    </source>
</evidence>
<feature type="domain" description="C2H2-type" evidence="11">
    <location>
        <begin position="261"/>
        <end position="288"/>
    </location>
</feature>
<dbReference type="PANTHER" id="PTHR24404:SF114">
    <property type="entry name" value="KLUMPFUSS, ISOFORM B-RELATED"/>
    <property type="match status" value="1"/>
</dbReference>
<dbReference type="GO" id="GO:0003700">
    <property type="term" value="F:DNA-binding transcription factor activity"/>
    <property type="evidence" value="ECO:0007669"/>
    <property type="project" value="TreeGrafter"/>
</dbReference>
<organism evidence="12 13">
    <name type="scientific">Erpetoichthys calabaricus</name>
    <name type="common">Rope fish</name>
    <name type="synonym">Calamoichthys calabaricus</name>
    <dbReference type="NCBI Taxonomy" id="27687"/>
    <lineage>
        <taxon>Eukaryota</taxon>
        <taxon>Metazoa</taxon>
        <taxon>Chordata</taxon>
        <taxon>Craniata</taxon>
        <taxon>Vertebrata</taxon>
        <taxon>Euteleostomi</taxon>
        <taxon>Actinopterygii</taxon>
        <taxon>Polypteriformes</taxon>
        <taxon>Polypteridae</taxon>
        <taxon>Erpetoichthys</taxon>
    </lineage>
</organism>
<proteinExistence type="inferred from homology"/>
<feature type="domain" description="C2H2-type" evidence="11">
    <location>
        <begin position="233"/>
        <end position="260"/>
    </location>
</feature>
<dbReference type="Proteomes" id="UP000694620">
    <property type="component" value="Chromosome 1"/>
</dbReference>
<keyword evidence="4" id="KW-0677">Repeat</keyword>
<dbReference type="GeneTree" id="ENSGT01150000286952"/>
<keyword evidence="13" id="KW-1185">Reference proteome</keyword>
<dbReference type="Pfam" id="PF13912">
    <property type="entry name" value="zf-C2H2_6"/>
    <property type="match status" value="1"/>
</dbReference>
<dbReference type="Ensembl" id="ENSECRT00000003795.1">
    <property type="protein sequence ID" value="ENSECRP00000003734.1"/>
    <property type="gene ID" value="ENSECRG00000002572.1"/>
</dbReference>
<sequence length="341" mass="39032">MDVKEEMCEADINIIEIRTVSIKEEDDDCEWESVHPDQEHLCIKEEDCELGLVCVKEEAEEKFVSIETSTHTSLENVKEEGHQYVCQDGALTGMVSSLSTHCHSPGPSISVKSESLYSDTNGTEENFTVRTLEDQPPSKSKSTKRSKHLCICECGKQFSDKSSLQRHTRTHTGEKPYSCLECGKQFSLRSSLQTHKRIHTGEKPHCCFECGKQFSQNAHLQTHKRIHTGLKPFCCNECGKQFSLRSSLQTHIRTHTGEKPYCCYECGKQFCRRSLLQIHFRTHTGERPYCCPECGKQFSDRSTLRSHKRIHTGEKPYCCSECGKRFSHITSFKKHSAIHMR</sequence>
<keyword evidence="5 10" id="KW-0863">Zinc-finger</keyword>
<dbReference type="PROSITE" id="PS00028">
    <property type="entry name" value="ZINC_FINGER_C2H2_1"/>
    <property type="match status" value="7"/>
</dbReference>
<feature type="domain" description="C2H2-type" evidence="11">
    <location>
        <begin position="205"/>
        <end position="232"/>
    </location>
</feature>
<comment type="subcellular location">
    <subcellularLocation>
        <location evidence="1">Nucleus</location>
    </subcellularLocation>
</comment>
<dbReference type="PANTHER" id="PTHR24404">
    <property type="entry name" value="ZINC FINGER PROTEIN"/>
    <property type="match status" value="1"/>
</dbReference>
<evidence type="ECO:0000256" key="3">
    <source>
        <dbReference type="ARBA" id="ARBA00022723"/>
    </source>
</evidence>
<dbReference type="FunFam" id="3.30.160.60:FF:000096">
    <property type="entry name" value="Zinc finger and BTB domain-containing protein 18 isoform 1"/>
    <property type="match status" value="1"/>
</dbReference>
<evidence type="ECO:0000256" key="10">
    <source>
        <dbReference type="PROSITE-ProRule" id="PRU00042"/>
    </source>
</evidence>
<evidence type="ECO:0000313" key="13">
    <source>
        <dbReference type="Proteomes" id="UP000694620"/>
    </source>
</evidence>
<comment type="similarity">
    <text evidence="2">Belongs to the krueppel C2H2-type zinc-finger protein family.</text>
</comment>
<name>A0A8C4RK83_ERPCA</name>
<dbReference type="GO" id="GO:0006357">
    <property type="term" value="P:regulation of transcription by RNA polymerase II"/>
    <property type="evidence" value="ECO:0007669"/>
    <property type="project" value="TreeGrafter"/>
</dbReference>
<evidence type="ECO:0000256" key="5">
    <source>
        <dbReference type="ARBA" id="ARBA00022771"/>
    </source>
</evidence>
<dbReference type="Pfam" id="PF00096">
    <property type="entry name" value="zf-C2H2"/>
    <property type="match status" value="6"/>
</dbReference>
<evidence type="ECO:0000256" key="4">
    <source>
        <dbReference type="ARBA" id="ARBA00022737"/>
    </source>
</evidence>
<dbReference type="InterPro" id="IPR013087">
    <property type="entry name" value="Znf_C2H2_type"/>
</dbReference>
<keyword evidence="7" id="KW-0238">DNA-binding</keyword>
<dbReference type="SMART" id="SM00355">
    <property type="entry name" value="ZnF_C2H2"/>
    <property type="match status" value="7"/>
</dbReference>
<dbReference type="PROSITE" id="PS50157">
    <property type="entry name" value="ZINC_FINGER_C2H2_2"/>
    <property type="match status" value="7"/>
</dbReference>
<keyword evidence="8" id="KW-0804">Transcription</keyword>
<dbReference type="GO" id="GO:0005634">
    <property type="term" value="C:nucleus"/>
    <property type="evidence" value="ECO:0007669"/>
    <property type="project" value="UniProtKB-SubCell"/>
</dbReference>
<evidence type="ECO:0000256" key="1">
    <source>
        <dbReference type="ARBA" id="ARBA00004123"/>
    </source>
</evidence>
<dbReference type="FunFam" id="3.30.160.60:FF:000690">
    <property type="entry name" value="Zinc finger protein 354C"/>
    <property type="match status" value="1"/>
</dbReference>
<dbReference type="InterPro" id="IPR036236">
    <property type="entry name" value="Znf_C2H2_sf"/>
</dbReference>